<feature type="transmembrane region" description="Helical" evidence="9">
    <location>
        <begin position="61"/>
        <end position="82"/>
    </location>
</feature>
<keyword evidence="7 9" id="KW-1133">Transmembrane helix</keyword>
<evidence type="ECO:0000256" key="3">
    <source>
        <dbReference type="ARBA" id="ARBA00022670"/>
    </source>
</evidence>
<evidence type="ECO:0000256" key="9">
    <source>
        <dbReference type="HAMAP-Rule" id="MF_00161"/>
    </source>
</evidence>
<keyword evidence="8 9" id="KW-0472">Membrane</keyword>
<dbReference type="NCBIfam" id="NF011369">
    <property type="entry name" value="PRK14788.1"/>
    <property type="match status" value="1"/>
</dbReference>
<comment type="pathway">
    <text evidence="9">Protein modification; lipoprotein biosynthesis (signal peptide cleavage).</text>
</comment>
<keyword evidence="2 9" id="KW-1003">Cell membrane</keyword>
<feature type="transmembrane region" description="Helical" evidence="9">
    <location>
        <begin position="89"/>
        <end position="107"/>
    </location>
</feature>
<dbReference type="OrthoDB" id="9810259at2"/>
<dbReference type="GO" id="GO:0005886">
    <property type="term" value="C:plasma membrane"/>
    <property type="evidence" value="ECO:0007669"/>
    <property type="project" value="UniProtKB-SubCell"/>
</dbReference>
<keyword evidence="4 9" id="KW-0812">Transmembrane</keyword>
<comment type="catalytic activity">
    <reaction evidence="9">
        <text>Release of signal peptides from bacterial membrane prolipoproteins. Hydrolyzes -Xaa-Yaa-Zaa-|-(S,diacylglyceryl)Cys-, in which Xaa is hydrophobic (preferably Leu), and Yaa (Ala or Ser) and Zaa (Gly or Ala) have small, neutral side chains.</text>
        <dbReference type="EC" id="3.4.23.36"/>
    </reaction>
</comment>
<feature type="transmembrane region" description="Helical" evidence="9">
    <location>
        <begin position="175"/>
        <end position="193"/>
    </location>
</feature>
<dbReference type="UniPathway" id="UPA00665"/>
<dbReference type="Proteomes" id="UP000248745">
    <property type="component" value="Unassembled WGS sequence"/>
</dbReference>
<keyword evidence="6 9" id="KW-0378">Hydrolase</keyword>
<evidence type="ECO:0000256" key="8">
    <source>
        <dbReference type="ARBA" id="ARBA00023136"/>
    </source>
</evidence>
<comment type="similarity">
    <text evidence="1 9 10">Belongs to the peptidase A8 family.</text>
</comment>
<keyword evidence="12" id="KW-1185">Reference proteome</keyword>
<dbReference type="InterPro" id="IPR001872">
    <property type="entry name" value="Peptidase_A8"/>
</dbReference>
<evidence type="ECO:0000256" key="4">
    <source>
        <dbReference type="ARBA" id="ARBA00022692"/>
    </source>
</evidence>
<feature type="active site" evidence="9">
    <location>
        <position position="180"/>
    </location>
</feature>
<comment type="caution">
    <text evidence="9">Lacks conserved residue(s) required for the propagation of feature annotation.</text>
</comment>
<evidence type="ECO:0000256" key="1">
    <source>
        <dbReference type="ARBA" id="ARBA00006139"/>
    </source>
</evidence>
<evidence type="ECO:0000313" key="12">
    <source>
        <dbReference type="Proteomes" id="UP000248745"/>
    </source>
</evidence>
<keyword evidence="3 9" id="KW-0645">Protease</keyword>
<proteinExistence type="inferred from homology"/>
<gene>
    <name evidence="9" type="primary">lspA</name>
    <name evidence="11" type="ORF">DN068_17840</name>
</gene>
<comment type="subcellular location">
    <subcellularLocation>
        <location evidence="9">Cell membrane</location>
        <topology evidence="9">Multi-pass membrane protein</topology>
    </subcellularLocation>
</comment>
<evidence type="ECO:0000256" key="10">
    <source>
        <dbReference type="RuleBase" id="RU004181"/>
    </source>
</evidence>
<dbReference type="Pfam" id="PF01252">
    <property type="entry name" value="Peptidase_A8"/>
    <property type="match status" value="1"/>
</dbReference>
<dbReference type="HAMAP" id="MF_00161">
    <property type="entry name" value="LspA"/>
    <property type="match status" value="1"/>
</dbReference>
<dbReference type="PANTHER" id="PTHR33695">
    <property type="entry name" value="LIPOPROTEIN SIGNAL PEPTIDASE"/>
    <property type="match status" value="1"/>
</dbReference>
<evidence type="ECO:0000313" key="11">
    <source>
        <dbReference type="EMBL" id="PZF71507.1"/>
    </source>
</evidence>
<dbReference type="PANTHER" id="PTHR33695:SF1">
    <property type="entry name" value="LIPOPROTEIN SIGNAL PEPTIDASE"/>
    <property type="match status" value="1"/>
</dbReference>
<dbReference type="RefSeq" id="WP_111000310.1">
    <property type="nucleotide sequence ID" value="NZ_QKTW01000023.1"/>
</dbReference>
<sequence length="211" mass="23890">MKYRHAILIVFLVILIDQIFKIYVKTHFYYGEEVNVLGHWFRLHFLENEGMAFGMKFSQAAFGKLLLTSFRLIAVAFGFYLLKRVVNRGYGNGAIICGALILAGAMGNLIDSLFYGLIFTESSFHVAQIVPMGQGYGQFLHGRVVDMFYFPIINVNLPSWIPIWGGKEFEFFEPVFNFADAAISVGVLTLVFFQKKLVVKKHKTPAKQAAV</sequence>
<dbReference type="PRINTS" id="PR00781">
    <property type="entry name" value="LIPOSIGPTASE"/>
</dbReference>
<dbReference type="EMBL" id="QKTW01000023">
    <property type="protein sequence ID" value="PZF71507.1"/>
    <property type="molecule type" value="Genomic_DNA"/>
</dbReference>
<feature type="active site" evidence="9">
    <location>
        <position position="146"/>
    </location>
</feature>
<accession>A0A2W2B6A0</accession>
<evidence type="ECO:0000256" key="5">
    <source>
        <dbReference type="ARBA" id="ARBA00022750"/>
    </source>
</evidence>
<dbReference type="GO" id="GO:0006508">
    <property type="term" value="P:proteolysis"/>
    <property type="evidence" value="ECO:0007669"/>
    <property type="project" value="UniProtKB-KW"/>
</dbReference>
<dbReference type="EC" id="3.4.23.36" evidence="9"/>
<keyword evidence="5 9" id="KW-0064">Aspartyl protease</keyword>
<evidence type="ECO:0000256" key="7">
    <source>
        <dbReference type="ARBA" id="ARBA00022989"/>
    </source>
</evidence>
<comment type="function">
    <text evidence="9">This protein specifically catalyzes the removal of signal peptides from prolipoproteins.</text>
</comment>
<protein>
    <recommendedName>
        <fullName evidence="9">Lipoprotein signal peptidase</fullName>
        <ecNumber evidence="9">3.4.23.36</ecNumber>
    </recommendedName>
    <alternativeName>
        <fullName evidence="9">Prolipoprotein signal peptidase</fullName>
    </alternativeName>
    <alternativeName>
        <fullName evidence="9">Signal peptidase II</fullName>
        <shortName evidence="9">SPase II</shortName>
    </alternativeName>
</protein>
<evidence type="ECO:0000256" key="2">
    <source>
        <dbReference type="ARBA" id="ARBA00022475"/>
    </source>
</evidence>
<organism evidence="11 12">
    <name type="scientific">Taibaiella soli</name>
    <dbReference type="NCBI Taxonomy" id="1649169"/>
    <lineage>
        <taxon>Bacteria</taxon>
        <taxon>Pseudomonadati</taxon>
        <taxon>Bacteroidota</taxon>
        <taxon>Chitinophagia</taxon>
        <taxon>Chitinophagales</taxon>
        <taxon>Chitinophagaceae</taxon>
        <taxon>Taibaiella</taxon>
    </lineage>
</organism>
<dbReference type="AlphaFoldDB" id="A0A2W2B6A0"/>
<comment type="caution">
    <text evidence="11">The sequence shown here is derived from an EMBL/GenBank/DDBJ whole genome shotgun (WGS) entry which is preliminary data.</text>
</comment>
<keyword evidence="11" id="KW-0449">Lipoprotein</keyword>
<evidence type="ECO:0000256" key="6">
    <source>
        <dbReference type="ARBA" id="ARBA00022801"/>
    </source>
</evidence>
<dbReference type="GO" id="GO:0004190">
    <property type="term" value="F:aspartic-type endopeptidase activity"/>
    <property type="evidence" value="ECO:0007669"/>
    <property type="project" value="UniProtKB-UniRule"/>
</dbReference>
<reference evidence="11 12" key="1">
    <citation type="submission" date="2018-06" db="EMBL/GenBank/DDBJ databases">
        <title>Mucibacter soli gen. nov., sp. nov., a new member of the family Chitinophagaceae producing mucin.</title>
        <authorList>
            <person name="Kim M.-K."/>
            <person name="Park S."/>
            <person name="Kim T.-S."/>
            <person name="Joung Y."/>
            <person name="Han J.-H."/>
            <person name="Kim S.B."/>
        </authorList>
    </citation>
    <scope>NUCLEOTIDE SEQUENCE [LARGE SCALE GENOMIC DNA]</scope>
    <source>
        <strain evidence="11 12">R1-15</strain>
    </source>
</reference>
<name>A0A2W2B6A0_9BACT</name>